<accession>A0A6M2DAK2</accession>
<feature type="signal peptide" evidence="1">
    <location>
        <begin position="1"/>
        <end position="19"/>
    </location>
</feature>
<feature type="chain" id="PRO_5026847343" evidence="1">
    <location>
        <begin position="20"/>
        <end position="85"/>
    </location>
</feature>
<protein>
    <submittedName>
        <fullName evidence="2">Putative secreted protein</fullName>
    </submittedName>
</protein>
<evidence type="ECO:0000313" key="2">
    <source>
        <dbReference type="EMBL" id="NOV43132.1"/>
    </source>
</evidence>
<evidence type="ECO:0000256" key="1">
    <source>
        <dbReference type="SAM" id="SignalP"/>
    </source>
</evidence>
<sequence>MLKPLLYHFLKFLICLSEAQWLPRKSMVTVCKCLALEAGHSLLFCFFSFLPKYASFTVMVMPRRERNAAMGSCYTSGDSAKASTA</sequence>
<dbReference type="EMBL" id="GHWJ01010395">
    <property type="protein sequence ID" value="NOV43132.1"/>
    <property type="molecule type" value="Transcribed_RNA"/>
</dbReference>
<organism evidence="2">
    <name type="scientific">Rhipicephalus microplus</name>
    <name type="common">Cattle tick</name>
    <name type="synonym">Boophilus microplus</name>
    <dbReference type="NCBI Taxonomy" id="6941"/>
    <lineage>
        <taxon>Eukaryota</taxon>
        <taxon>Metazoa</taxon>
        <taxon>Ecdysozoa</taxon>
        <taxon>Arthropoda</taxon>
        <taxon>Chelicerata</taxon>
        <taxon>Arachnida</taxon>
        <taxon>Acari</taxon>
        <taxon>Parasitiformes</taxon>
        <taxon>Ixodida</taxon>
        <taxon>Ixodoidea</taxon>
        <taxon>Ixodidae</taxon>
        <taxon>Rhipicephalinae</taxon>
        <taxon>Rhipicephalus</taxon>
        <taxon>Boophilus</taxon>
    </lineage>
</organism>
<reference evidence="2" key="1">
    <citation type="submission" date="2019-09" db="EMBL/GenBank/DDBJ databases">
        <title>Organ-specific transcriptomic study of the physiology of the cattle tick, Rhipicephalus microplus.</title>
        <authorList>
            <person name="Tirloni L."/>
            <person name="Braz G."/>
            <person name="Gandara A.C.P."/>
            <person name="Sabadin G.A."/>
            <person name="da Silva R.M."/>
            <person name="Guizzo M.G."/>
            <person name="Machado J.A."/>
            <person name="Costa E.P."/>
            <person name="Gomes H.F."/>
            <person name="Moraes J."/>
            <person name="Mota M.B.S."/>
            <person name="Mesquita R.D."/>
            <person name="Alvarenga P.H."/>
            <person name="Alves F."/>
            <person name="Seixas A."/>
            <person name="da Fonseca R.N."/>
            <person name="Fogaca A."/>
            <person name="Logullo C."/>
            <person name="Tanaka A."/>
            <person name="Daffre S."/>
            <person name="Termignoni C."/>
            <person name="Vaz I.S.Jr."/>
            <person name="Oliveira P.L."/>
            <person name="Ribeiro J.M."/>
        </authorList>
    </citation>
    <scope>NUCLEOTIDE SEQUENCE</scope>
    <source>
        <strain evidence="2">Porto Alegre</strain>
    </source>
</reference>
<name>A0A6M2DAK2_RHIMP</name>
<dbReference type="AlphaFoldDB" id="A0A6M2DAK2"/>
<keyword evidence="1" id="KW-0732">Signal</keyword>
<proteinExistence type="predicted"/>